<evidence type="ECO:0008006" key="4">
    <source>
        <dbReference type="Google" id="ProtNLM"/>
    </source>
</evidence>
<dbReference type="InterPro" id="IPR021354">
    <property type="entry name" value="DUF2975"/>
</dbReference>
<sequence>MRSKKIFKVIEILLIIFIVLSIIGFAVFSYYYLFRNPGYGYIKIDDINSISIVGFSDGKYVTYVISSILQIIILLVLTKIFDNLSKAKIFVKENVLFAQVFAFLIFVSGFLYTTEVPTIANVPSFVNYIIGAKIFGRNSGNEYNLYIIQRIFYCTLIALVVWGLSKILENAIKIAQENEYTI</sequence>
<name>A0A1E8GQ22_9LACT</name>
<reference evidence="3" key="1">
    <citation type="submission" date="2016-09" db="EMBL/GenBank/DDBJ databases">
        <title>Draft genome sequence of a novel species of the family Streptococcaceae isolated from flowers.</title>
        <authorList>
            <person name="Chuah L.-O."/>
            <person name="Yap K.-P."/>
            <person name="Thong K.L."/>
            <person name="Liong M.T."/>
            <person name="Ahmad R."/>
            <person name="Rusul G."/>
        </authorList>
    </citation>
    <scope>NUCLEOTIDE SEQUENCE [LARGE SCALE GENOMIC DNA]</scope>
    <source>
        <strain evidence="3">DF1</strain>
    </source>
</reference>
<dbReference type="OrthoDB" id="2224011at2"/>
<feature type="transmembrane region" description="Helical" evidence="1">
    <location>
        <begin position="12"/>
        <end position="33"/>
    </location>
</feature>
<comment type="caution">
    <text evidence="2">The sequence shown here is derived from an EMBL/GenBank/DDBJ whole genome shotgun (WGS) entry which is preliminary data.</text>
</comment>
<feature type="transmembrane region" description="Helical" evidence="1">
    <location>
        <begin position="143"/>
        <end position="164"/>
    </location>
</feature>
<gene>
    <name evidence="2" type="ORF">BG261_00195</name>
</gene>
<keyword evidence="1" id="KW-1133">Transmembrane helix</keyword>
<dbReference type="EMBL" id="MKIR01000001">
    <property type="protein sequence ID" value="OFI50342.1"/>
    <property type="molecule type" value="Genomic_DNA"/>
</dbReference>
<keyword evidence="1" id="KW-0472">Membrane</keyword>
<feature type="transmembrane region" description="Helical" evidence="1">
    <location>
        <begin position="94"/>
        <end position="113"/>
    </location>
</feature>
<dbReference type="RefSeq" id="WP_070791032.1">
    <property type="nucleotide sequence ID" value="NZ_MKIR01000001.1"/>
</dbReference>
<accession>A0A1E8GQ22</accession>
<evidence type="ECO:0000313" key="2">
    <source>
        <dbReference type="EMBL" id="OFI50342.1"/>
    </source>
</evidence>
<proteinExistence type="predicted"/>
<evidence type="ECO:0000256" key="1">
    <source>
        <dbReference type="SAM" id="Phobius"/>
    </source>
</evidence>
<protein>
    <recommendedName>
        <fullName evidence="4">DUF2975 domain-containing protein</fullName>
    </recommendedName>
</protein>
<dbReference type="Proteomes" id="UP000178622">
    <property type="component" value="Unassembled WGS sequence"/>
</dbReference>
<keyword evidence="3" id="KW-1185">Reference proteome</keyword>
<evidence type="ECO:0000313" key="3">
    <source>
        <dbReference type="Proteomes" id="UP000178622"/>
    </source>
</evidence>
<dbReference type="AlphaFoldDB" id="A0A1E8GQ22"/>
<dbReference type="STRING" id="1859473.BG261_00195"/>
<keyword evidence="1" id="KW-0812">Transmembrane</keyword>
<organism evidence="2 3">
    <name type="scientific">Floricoccus tropicus</name>
    <dbReference type="NCBI Taxonomy" id="1859473"/>
    <lineage>
        <taxon>Bacteria</taxon>
        <taxon>Bacillati</taxon>
        <taxon>Bacillota</taxon>
        <taxon>Bacilli</taxon>
        <taxon>Lactobacillales</taxon>
        <taxon>Streptococcaceae</taxon>
        <taxon>Floricoccus</taxon>
    </lineage>
</organism>
<feature type="transmembrane region" description="Helical" evidence="1">
    <location>
        <begin position="60"/>
        <end position="82"/>
    </location>
</feature>
<dbReference type="Pfam" id="PF11188">
    <property type="entry name" value="DUF2975"/>
    <property type="match status" value="1"/>
</dbReference>